<evidence type="ECO:0000313" key="2">
    <source>
        <dbReference type="EMBL" id="MBT9145818.1"/>
    </source>
</evidence>
<evidence type="ECO:0000256" key="1">
    <source>
        <dbReference type="SAM" id="Phobius"/>
    </source>
</evidence>
<reference evidence="2 3" key="1">
    <citation type="journal article" date="2021" name="bioRxiv">
        <title>Unique metabolic strategies in Hadean analogues reveal hints for primordial physiology.</title>
        <authorList>
            <person name="Nobu M.K."/>
            <person name="Nakai R."/>
            <person name="Tamazawa S."/>
            <person name="Mori H."/>
            <person name="Toyoda A."/>
            <person name="Ijiri A."/>
            <person name="Suzuki S."/>
            <person name="Kurokawa K."/>
            <person name="Kamagata Y."/>
            <person name="Tamaki H."/>
        </authorList>
    </citation>
    <scope>NUCLEOTIDE SEQUENCE [LARGE SCALE GENOMIC DNA]</scope>
    <source>
        <strain evidence="2">BS525</strain>
    </source>
</reference>
<evidence type="ECO:0000313" key="3">
    <source>
        <dbReference type="Proteomes" id="UP000811545"/>
    </source>
</evidence>
<protein>
    <submittedName>
        <fullName evidence="2">Uncharacterized protein</fullName>
    </submittedName>
</protein>
<proteinExistence type="predicted"/>
<organism evidence="2 3">
    <name type="scientific">Psychracetigena formicireducens</name>
    <dbReference type="NCBI Taxonomy" id="2986056"/>
    <lineage>
        <taxon>Bacteria</taxon>
        <taxon>Bacillati</taxon>
        <taxon>Candidatus Lithacetigenota</taxon>
        <taxon>Candidatus Psychracetigena</taxon>
    </lineage>
</organism>
<dbReference type="Proteomes" id="UP000811545">
    <property type="component" value="Unassembled WGS sequence"/>
</dbReference>
<gene>
    <name evidence="2" type="ORF">DDT42_01695</name>
</gene>
<name>A0A9E2BHU3_PSYF1</name>
<comment type="caution">
    <text evidence="2">The sequence shown here is derived from an EMBL/GenBank/DDBJ whole genome shotgun (WGS) entry which is preliminary data.</text>
</comment>
<feature type="transmembrane region" description="Helical" evidence="1">
    <location>
        <begin position="7"/>
        <end position="31"/>
    </location>
</feature>
<sequence length="123" mass="13868">MKKIYHNVHFLPIIIAVALAVLIVGSGIFWWSKQNQTDTVAPPSLQTGMVQYQSPAGFRIDYPVNWRLSSQIDEYGSMKEAQRVGGNYFQIFSYSEIDADENPGAPVPANKLKIEIYVLLQPH</sequence>
<keyword evidence="1" id="KW-0812">Transmembrane</keyword>
<dbReference type="EMBL" id="QLTW01000184">
    <property type="protein sequence ID" value="MBT9145818.1"/>
    <property type="molecule type" value="Genomic_DNA"/>
</dbReference>
<keyword evidence="1" id="KW-0472">Membrane</keyword>
<accession>A0A9E2BHU3</accession>
<keyword evidence="1" id="KW-1133">Transmembrane helix</keyword>
<dbReference type="AlphaFoldDB" id="A0A9E2BHU3"/>